<dbReference type="Proteomes" id="UP000054549">
    <property type="component" value="Unassembled WGS sequence"/>
</dbReference>
<gene>
    <name evidence="1" type="ORF">M378DRAFT_865286</name>
</gene>
<organism evidence="1 2">
    <name type="scientific">Amanita muscaria (strain Koide BX008)</name>
    <dbReference type="NCBI Taxonomy" id="946122"/>
    <lineage>
        <taxon>Eukaryota</taxon>
        <taxon>Fungi</taxon>
        <taxon>Dikarya</taxon>
        <taxon>Basidiomycota</taxon>
        <taxon>Agaricomycotina</taxon>
        <taxon>Agaricomycetes</taxon>
        <taxon>Agaricomycetidae</taxon>
        <taxon>Agaricales</taxon>
        <taxon>Pluteineae</taxon>
        <taxon>Amanitaceae</taxon>
        <taxon>Amanita</taxon>
    </lineage>
</organism>
<accession>A0A0C2T408</accession>
<protein>
    <submittedName>
        <fullName evidence="1">Uncharacterized protein</fullName>
    </submittedName>
</protein>
<dbReference type="EMBL" id="KN818287">
    <property type="protein sequence ID" value="KIL61254.1"/>
    <property type="molecule type" value="Genomic_DNA"/>
</dbReference>
<evidence type="ECO:0000313" key="2">
    <source>
        <dbReference type="Proteomes" id="UP000054549"/>
    </source>
</evidence>
<reference evidence="1 2" key="1">
    <citation type="submission" date="2014-04" db="EMBL/GenBank/DDBJ databases">
        <title>Evolutionary Origins and Diversification of the Mycorrhizal Mutualists.</title>
        <authorList>
            <consortium name="DOE Joint Genome Institute"/>
            <consortium name="Mycorrhizal Genomics Consortium"/>
            <person name="Kohler A."/>
            <person name="Kuo A."/>
            <person name="Nagy L.G."/>
            <person name="Floudas D."/>
            <person name="Copeland A."/>
            <person name="Barry K.W."/>
            <person name="Cichocki N."/>
            <person name="Veneault-Fourrey C."/>
            <person name="LaButti K."/>
            <person name="Lindquist E.A."/>
            <person name="Lipzen A."/>
            <person name="Lundell T."/>
            <person name="Morin E."/>
            <person name="Murat C."/>
            <person name="Riley R."/>
            <person name="Ohm R."/>
            <person name="Sun H."/>
            <person name="Tunlid A."/>
            <person name="Henrissat B."/>
            <person name="Grigoriev I.V."/>
            <person name="Hibbett D.S."/>
            <person name="Martin F."/>
        </authorList>
    </citation>
    <scope>NUCLEOTIDE SEQUENCE [LARGE SCALE GENOMIC DNA]</scope>
    <source>
        <strain evidence="1 2">Koide BX008</strain>
    </source>
</reference>
<evidence type="ECO:0000313" key="1">
    <source>
        <dbReference type="EMBL" id="KIL61254.1"/>
    </source>
</evidence>
<sequence length="98" mass="10783">MAESRADGSEEMHSSVSILTKTDTNALEKDLNDCLSSLLPRLRGRKLGISLGTDTIQLVCSLLRFNHAEIAMRLRPISDAQNVADVIDEVGHYTSTRI</sequence>
<dbReference type="AlphaFoldDB" id="A0A0C2T408"/>
<dbReference type="InParanoid" id="A0A0C2T408"/>
<dbReference type="HOGENOM" id="CLU_144262_0_0_1"/>
<keyword evidence="2" id="KW-1185">Reference proteome</keyword>
<proteinExistence type="predicted"/>
<name>A0A0C2T408_AMAMK</name>